<evidence type="ECO:0000256" key="2">
    <source>
        <dbReference type="ARBA" id="ARBA00004370"/>
    </source>
</evidence>
<keyword evidence="11" id="KW-0961">Cell wall biogenesis/degradation</keyword>
<dbReference type="Pfam" id="PF00722">
    <property type="entry name" value="Glyco_hydro_16"/>
    <property type="match status" value="1"/>
</dbReference>
<organism evidence="16 17">
    <name type="scientific">Didymella exigua CBS 183.55</name>
    <dbReference type="NCBI Taxonomy" id="1150837"/>
    <lineage>
        <taxon>Eukaryota</taxon>
        <taxon>Fungi</taxon>
        <taxon>Dikarya</taxon>
        <taxon>Ascomycota</taxon>
        <taxon>Pezizomycotina</taxon>
        <taxon>Dothideomycetes</taxon>
        <taxon>Pleosporomycetidae</taxon>
        <taxon>Pleosporales</taxon>
        <taxon>Pleosporineae</taxon>
        <taxon>Didymellaceae</taxon>
        <taxon>Didymella</taxon>
    </lineage>
</organism>
<reference evidence="16" key="1">
    <citation type="journal article" date="2020" name="Stud. Mycol.">
        <title>101 Dothideomycetes genomes: a test case for predicting lifestyles and emergence of pathogens.</title>
        <authorList>
            <person name="Haridas S."/>
            <person name="Albert R."/>
            <person name="Binder M."/>
            <person name="Bloem J."/>
            <person name="Labutti K."/>
            <person name="Salamov A."/>
            <person name="Andreopoulos B."/>
            <person name="Baker S."/>
            <person name="Barry K."/>
            <person name="Bills G."/>
            <person name="Bluhm B."/>
            <person name="Cannon C."/>
            <person name="Castanera R."/>
            <person name="Culley D."/>
            <person name="Daum C."/>
            <person name="Ezra D."/>
            <person name="Gonzalez J."/>
            <person name="Henrissat B."/>
            <person name="Kuo A."/>
            <person name="Liang C."/>
            <person name="Lipzen A."/>
            <person name="Lutzoni F."/>
            <person name="Magnuson J."/>
            <person name="Mondo S."/>
            <person name="Nolan M."/>
            <person name="Ohm R."/>
            <person name="Pangilinan J."/>
            <person name="Park H.-J."/>
            <person name="Ramirez L."/>
            <person name="Alfaro M."/>
            <person name="Sun H."/>
            <person name="Tritt A."/>
            <person name="Yoshinaga Y."/>
            <person name="Zwiers L.-H."/>
            <person name="Turgeon B."/>
            <person name="Goodwin S."/>
            <person name="Spatafora J."/>
            <person name="Crous P."/>
            <person name="Grigoriev I."/>
        </authorList>
    </citation>
    <scope>NUCLEOTIDE SEQUENCE</scope>
    <source>
        <strain evidence="16">CBS 183.55</strain>
    </source>
</reference>
<dbReference type="InterPro" id="IPR050546">
    <property type="entry name" value="Glycosyl_Hydrlase_16"/>
</dbReference>
<dbReference type="Proteomes" id="UP000800082">
    <property type="component" value="Unassembled WGS sequence"/>
</dbReference>
<dbReference type="GO" id="GO:0016757">
    <property type="term" value="F:glycosyltransferase activity"/>
    <property type="evidence" value="ECO:0007669"/>
    <property type="project" value="UniProtKB-KW"/>
</dbReference>
<keyword evidence="13" id="KW-1133">Transmembrane helix</keyword>
<dbReference type="PANTHER" id="PTHR10963:SF27">
    <property type="entry name" value="GLYCOSIDASE-RELATED"/>
    <property type="match status" value="1"/>
</dbReference>
<keyword evidence="10" id="KW-0326">Glycosidase</keyword>
<gene>
    <name evidence="16" type="ORF">M421DRAFT_307558</name>
</gene>
<evidence type="ECO:0000256" key="9">
    <source>
        <dbReference type="ARBA" id="ARBA00023180"/>
    </source>
</evidence>
<keyword evidence="17" id="KW-1185">Reference proteome</keyword>
<evidence type="ECO:0000256" key="1">
    <source>
        <dbReference type="ARBA" id="ARBA00000822"/>
    </source>
</evidence>
<dbReference type="CDD" id="cd02183">
    <property type="entry name" value="GH16_fungal_CRH1_transglycosylase"/>
    <property type="match status" value="1"/>
</dbReference>
<evidence type="ECO:0000256" key="6">
    <source>
        <dbReference type="ARBA" id="ARBA00022729"/>
    </source>
</evidence>
<evidence type="ECO:0000256" key="8">
    <source>
        <dbReference type="ARBA" id="ARBA00023136"/>
    </source>
</evidence>
<evidence type="ECO:0000256" key="3">
    <source>
        <dbReference type="ARBA" id="ARBA00012729"/>
    </source>
</evidence>
<keyword evidence="5" id="KW-0808">Transferase</keyword>
<evidence type="ECO:0000313" key="16">
    <source>
        <dbReference type="EMBL" id="KAF1923680.1"/>
    </source>
</evidence>
<comment type="subcellular location">
    <subcellularLocation>
        <location evidence="2">Membrane</location>
    </subcellularLocation>
</comment>
<evidence type="ECO:0000256" key="7">
    <source>
        <dbReference type="ARBA" id="ARBA00022801"/>
    </source>
</evidence>
<dbReference type="OrthoDB" id="4781at2759"/>
<evidence type="ECO:0000256" key="12">
    <source>
        <dbReference type="ARBA" id="ARBA00038074"/>
    </source>
</evidence>
<dbReference type="AlphaFoldDB" id="A0A6A5R8X9"/>
<dbReference type="GO" id="GO:0009277">
    <property type="term" value="C:fungal-type cell wall"/>
    <property type="evidence" value="ECO:0007669"/>
    <property type="project" value="TreeGrafter"/>
</dbReference>
<evidence type="ECO:0000259" key="15">
    <source>
        <dbReference type="PROSITE" id="PS51762"/>
    </source>
</evidence>
<evidence type="ECO:0000313" key="17">
    <source>
        <dbReference type="Proteomes" id="UP000800082"/>
    </source>
</evidence>
<proteinExistence type="inferred from homology"/>
<evidence type="ECO:0000256" key="5">
    <source>
        <dbReference type="ARBA" id="ARBA00022679"/>
    </source>
</evidence>
<evidence type="ECO:0000256" key="11">
    <source>
        <dbReference type="ARBA" id="ARBA00023316"/>
    </source>
</evidence>
<protein>
    <recommendedName>
        <fullName evidence="3">chitinase</fullName>
        <ecNumber evidence="3">3.2.1.14</ecNumber>
    </recommendedName>
</protein>
<dbReference type="EC" id="3.2.1.14" evidence="3"/>
<feature type="chain" id="PRO_5025531750" description="chitinase" evidence="14">
    <location>
        <begin position="22"/>
        <end position="375"/>
    </location>
</feature>
<dbReference type="EMBL" id="ML979002">
    <property type="protein sequence ID" value="KAF1923680.1"/>
    <property type="molecule type" value="Genomic_DNA"/>
</dbReference>
<keyword evidence="4" id="KW-0328">Glycosyltransferase</keyword>
<evidence type="ECO:0000256" key="4">
    <source>
        <dbReference type="ARBA" id="ARBA00022676"/>
    </source>
</evidence>
<feature type="domain" description="GH16" evidence="15">
    <location>
        <begin position="18"/>
        <end position="257"/>
    </location>
</feature>
<dbReference type="GO" id="GO:0031505">
    <property type="term" value="P:fungal-type cell wall organization"/>
    <property type="evidence" value="ECO:0007669"/>
    <property type="project" value="TreeGrafter"/>
</dbReference>
<dbReference type="GO" id="GO:0008843">
    <property type="term" value="F:endochitinase activity"/>
    <property type="evidence" value="ECO:0007669"/>
    <property type="project" value="UniProtKB-EC"/>
</dbReference>
<comment type="catalytic activity">
    <reaction evidence="1">
        <text>Random endo-hydrolysis of N-acetyl-beta-D-glucosaminide (1-&gt;4)-beta-linkages in chitin and chitodextrins.</text>
        <dbReference type="EC" id="3.2.1.14"/>
    </reaction>
</comment>
<keyword evidence="7 16" id="KW-0378">Hydrolase</keyword>
<accession>A0A6A5R8X9</accession>
<feature type="signal peptide" evidence="14">
    <location>
        <begin position="1"/>
        <end position="21"/>
    </location>
</feature>
<dbReference type="RefSeq" id="XP_033443933.1">
    <property type="nucleotide sequence ID" value="XM_033589171.1"/>
</dbReference>
<evidence type="ECO:0000256" key="10">
    <source>
        <dbReference type="ARBA" id="ARBA00023295"/>
    </source>
</evidence>
<sequence length="375" mass="41437">MKLFTLSTIAFLASVFPTSWAQTHTACNPLNTTGCPDMEALGGNATFYWNKTGIPTGSKVWEKQNQGSIDWSEEAKGATFTVERSGDSPMVQSKFYMLFGRFEVVMKAAKGQGIVSSAILQSEALDEIDWEFLGTNTKQCLTNYFGKGNTSAYDRGKDFDMDAPQDQFHNYTIDWTAERIQWWLDGKILRELLFADALNGKNYPQTPMNIRLGVWAGGDVANNDPGVVEWAGGKTDFKDGPFTMTVQTIYAEDYTKGAKYSWADMDSSGSYKKVKVISPTEKSDVLKEIQNPTGVRNNWKALSAGAKSGIIIGALAVFGVLVCLLIFCCIKQRRAGKREHAALLAGEQKEAAELEEYKRQMQGGKFGFGSNVNRV</sequence>
<keyword evidence="6 14" id="KW-0732">Signal</keyword>
<comment type="similarity">
    <text evidence="12">Belongs to the glycosyl hydrolase 16 family. CRH1 subfamily.</text>
</comment>
<keyword evidence="13" id="KW-0812">Transmembrane</keyword>
<dbReference type="InterPro" id="IPR013320">
    <property type="entry name" value="ConA-like_dom_sf"/>
</dbReference>
<dbReference type="GO" id="GO:0005975">
    <property type="term" value="P:carbohydrate metabolic process"/>
    <property type="evidence" value="ECO:0007669"/>
    <property type="project" value="InterPro"/>
</dbReference>
<dbReference type="PROSITE" id="PS51762">
    <property type="entry name" value="GH16_2"/>
    <property type="match status" value="1"/>
</dbReference>
<dbReference type="InterPro" id="IPR000757">
    <property type="entry name" value="Beta-glucanase-like"/>
</dbReference>
<evidence type="ECO:0000256" key="14">
    <source>
        <dbReference type="SAM" id="SignalP"/>
    </source>
</evidence>
<name>A0A6A5R8X9_9PLEO</name>
<dbReference type="GO" id="GO:0016020">
    <property type="term" value="C:membrane"/>
    <property type="evidence" value="ECO:0007669"/>
    <property type="project" value="UniProtKB-SubCell"/>
</dbReference>
<feature type="transmembrane region" description="Helical" evidence="13">
    <location>
        <begin position="310"/>
        <end position="330"/>
    </location>
</feature>
<dbReference type="Gene3D" id="2.60.120.200">
    <property type="match status" value="1"/>
</dbReference>
<dbReference type="GeneID" id="54346818"/>
<evidence type="ECO:0000256" key="13">
    <source>
        <dbReference type="SAM" id="Phobius"/>
    </source>
</evidence>
<dbReference type="SUPFAM" id="SSF49899">
    <property type="entry name" value="Concanavalin A-like lectins/glucanases"/>
    <property type="match status" value="1"/>
</dbReference>
<keyword evidence="9" id="KW-0325">Glycoprotein</keyword>
<keyword evidence="8 13" id="KW-0472">Membrane</keyword>
<dbReference type="PANTHER" id="PTHR10963">
    <property type="entry name" value="GLYCOSYL HYDROLASE-RELATED"/>
    <property type="match status" value="1"/>
</dbReference>